<dbReference type="EMBL" id="LXWF01000011">
    <property type="protein sequence ID" value="ORC22093.1"/>
    <property type="molecule type" value="Genomic_DNA"/>
</dbReference>
<accession>A0A1Y1RQS9</accession>
<proteinExistence type="predicted"/>
<dbReference type="Pfam" id="PF10604">
    <property type="entry name" value="Polyketide_cyc2"/>
    <property type="match status" value="1"/>
</dbReference>
<comment type="caution">
    <text evidence="2">The sequence shown here is derived from an EMBL/GenBank/DDBJ whole genome shotgun (WGS) entry which is preliminary data.</text>
</comment>
<name>A0A1Y1RQS9_9MICC</name>
<sequence length="343" mass="36876">MKKPQPDFASYLSLLHHAQLVANQRGVGTIDLPDLLIALTHDPGLAGQALRELGLTTDAVTAASRSATTSLLASVGVTTQPYLPVASSEKYDMTQRARRLLRSTPTPESLLTLLLAETSGTIQEILKIAGCSTQQVSTTLAQLQADTPPATKSSTTEPLGAQPSELSAPKHLTSQQSQHINQPLADIWDFVTAAENLPRWAPSLEAIAPTPDPHSWQGVATAPEPRHRFGSKVRTDPGERQLTIEQAVNETNHSVTYTLSHAPHLNLNTQVIEVQLTSDRSGTNVTVTSGWLRPPHTLIPAALKPLRPLLGLVLKPLQRLVTTIQALTIGRELAKALTSGERS</sequence>
<dbReference type="AlphaFoldDB" id="A0A1Y1RQS9"/>
<dbReference type="Gene3D" id="1.10.1780.10">
    <property type="entry name" value="Clp, N-terminal domain"/>
    <property type="match status" value="1"/>
</dbReference>
<evidence type="ECO:0000313" key="3">
    <source>
        <dbReference type="Proteomes" id="UP000192359"/>
    </source>
</evidence>
<dbReference type="CDD" id="cd07812">
    <property type="entry name" value="SRPBCC"/>
    <property type="match status" value="1"/>
</dbReference>
<reference evidence="2 3" key="1">
    <citation type="submission" date="2016-05" db="EMBL/GenBank/DDBJ databases">
        <title>Draft genome sequence of a porcine commensal Rothia nasimurium.</title>
        <authorList>
            <person name="Gaiser R.A."/>
            <person name="Van Baarlen P."/>
            <person name="Wells J.M."/>
        </authorList>
    </citation>
    <scope>NUCLEOTIDE SEQUENCE [LARGE SCALE GENOMIC DNA]</scope>
    <source>
        <strain evidence="2 3">PT-32</strain>
    </source>
</reference>
<protein>
    <submittedName>
        <fullName evidence="2">Uncharacterized protein</fullName>
    </submittedName>
</protein>
<dbReference type="InterPro" id="IPR036628">
    <property type="entry name" value="Clp_N_dom_sf"/>
</dbReference>
<dbReference type="InterPro" id="IPR019587">
    <property type="entry name" value="Polyketide_cyclase/dehydratase"/>
</dbReference>
<dbReference type="Proteomes" id="UP000192359">
    <property type="component" value="Unassembled WGS sequence"/>
</dbReference>
<dbReference type="Gene3D" id="3.30.530.20">
    <property type="match status" value="1"/>
</dbReference>
<dbReference type="InterPro" id="IPR023393">
    <property type="entry name" value="START-like_dom_sf"/>
</dbReference>
<evidence type="ECO:0000313" key="2">
    <source>
        <dbReference type="EMBL" id="ORC22093.1"/>
    </source>
</evidence>
<evidence type="ECO:0000256" key="1">
    <source>
        <dbReference type="SAM" id="MobiDB-lite"/>
    </source>
</evidence>
<feature type="region of interest" description="Disordered" evidence="1">
    <location>
        <begin position="142"/>
        <end position="170"/>
    </location>
</feature>
<gene>
    <name evidence="2" type="ORF">A7979_00845</name>
</gene>
<dbReference type="OrthoDB" id="3428089at2"/>
<keyword evidence="3" id="KW-1185">Reference proteome</keyword>
<dbReference type="RefSeq" id="WP_083091148.1">
    <property type="nucleotide sequence ID" value="NZ_LXWF01000011.1"/>
</dbReference>
<feature type="compositionally biased region" description="Polar residues" evidence="1">
    <location>
        <begin position="142"/>
        <end position="157"/>
    </location>
</feature>
<organism evidence="2 3">
    <name type="scientific">Rothia nasimurium</name>
    <dbReference type="NCBI Taxonomy" id="85336"/>
    <lineage>
        <taxon>Bacteria</taxon>
        <taxon>Bacillati</taxon>
        <taxon>Actinomycetota</taxon>
        <taxon>Actinomycetes</taxon>
        <taxon>Micrococcales</taxon>
        <taxon>Micrococcaceae</taxon>
        <taxon>Rothia</taxon>
    </lineage>
</organism>
<dbReference type="SUPFAM" id="SSF55961">
    <property type="entry name" value="Bet v1-like"/>
    <property type="match status" value="1"/>
</dbReference>